<reference evidence="3 4" key="1">
    <citation type="submission" date="2016-12" db="EMBL/GenBank/DDBJ databases">
        <title>Candidatus Reconcilibacillus cellulovorans genome.</title>
        <authorList>
            <person name="Kolinko S."/>
            <person name="Wu Y.-W."/>
            <person name="Tachea F."/>
            <person name="Denzel E."/>
            <person name="Hiras J."/>
            <person name="Baecker N."/>
            <person name="Chan L.J."/>
            <person name="Eichorst S.A."/>
            <person name="Frey D."/>
            <person name="Adams P.D."/>
            <person name="Pray T."/>
            <person name="Tanjore D."/>
            <person name="Petzold C.J."/>
            <person name="Gladden J.M."/>
            <person name="Simmons B.A."/>
            <person name="Singer S.W."/>
        </authorList>
    </citation>
    <scope>NUCLEOTIDE SEQUENCE [LARGE SCALE GENOMIC DNA]</scope>
    <source>
        <strain evidence="3">JTherm</strain>
    </source>
</reference>
<feature type="chain" id="PRO_5012879258" description="Copper amine oxidase-like N-terminal domain-containing protein" evidence="1">
    <location>
        <begin position="24"/>
        <end position="306"/>
    </location>
</feature>
<evidence type="ECO:0000259" key="2">
    <source>
        <dbReference type="Pfam" id="PF07833"/>
    </source>
</evidence>
<dbReference type="Pfam" id="PF07833">
    <property type="entry name" value="Cu_amine_oxidN1"/>
    <property type="match status" value="1"/>
</dbReference>
<organism evidence="3 4">
    <name type="scientific">Candidatus Reconcilbacillus cellulovorans</name>
    <dbReference type="NCBI Taxonomy" id="1906605"/>
    <lineage>
        <taxon>Bacteria</taxon>
        <taxon>Bacillati</taxon>
        <taxon>Bacillota</taxon>
        <taxon>Bacilli</taxon>
        <taxon>Bacillales</taxon>
        <taxon>Paenibacillaceae</taxon>
        <taxon>Candidatus Reconcilbacillus</taxon>
    </lineage>
</organism>
<sequence length="306" mass="35130">MFKRLLIIGVVGVLSFFSIGAAAANQTTPRQFNLPIKVLYNARQIATDVQPEAKNGVVFVPFRAVANALGAKLDVTPDWKTITFVRDERKVTITLGSKTAYVNGQKKELLVAPYATKGRTMVPTRFVSEQLGETVEWDSVSRYVWIGNKDVPKQEEVGEKRSFDEFLPMYGDQVDIINPYDFANDAVYMFTQQQLPIRIVSGHSENIIYRIWEDEHNGKPVFKVHYRGPHIGIYFLTDSNHPRYRHNVQVWRVKNPDGSFIGTFSLRDNWDEIGFGLKDWDKFDYSDIRYIGLVTDSFNMPLLKYS</sequence>
<evidence type="ECO:0000313" key="4">
    <source>
        <dbReference type="Proteomes" id="UP000243688"/>
    </source>
</evidence>
<keyword evidence="1" id="KW-0732">Signal</keyword>
<dbReference type="InterPro" id="IPR036582">
    <property type="entry name" value="Mao_N_sf"/>
</dbReference>
<evidence type="ECO:0000256" key="1">
    <source>
        <dbReference type="SAM" id="SignalP"/>
    </source>
</evidence>
<dbReference type="SUPFAM" id="SSF55383">
    <property type="entry name" value="Copper amine oxidase, domain N"/>
    <property type="match status" value="1"/>
</dbReference>
<dbReference type="Proteomes" id="UP000243688">
    <property type="component" value="Unassembled WGS sequence"/>
</dbReference>
<protein>
    <recommendedName>
        <fullName evidence="2">Copper amine oxidase-like N-terminal domain-containing protein</fullName>
    </recommendedName>
</protein>
<accession>A0A2A6DWL4</accession>
<name>A0A2A6DWL4_9BACL</name>
<comment type="caution">
    <text evidence="3">The sequence shown here is derived from an EMBL/GenBank/DDBJ whole genome shotgun (WGS) entry which is preliminary data.</text>
</comment>
<evidence type="ECO:0000313" key="3">
    <source>
        <dbReference type="EMBL" id="PDO09458.1"/>
    </source>
</evidence>
<dbReference type="EMBL" id="MOXJ01000039">
    <property type="protein sequence ID" value="PDO09458.1"/>
    <property type="molecule type" value="Genomic_DNA"/>
</dbReference>
<dbReference type="InterPro" id="IPR012854">
    <property type="entry name" value="Cu_amine_oxidase-like_N"/>
</dbReference>
<dbReference type="AlphaFoldDB" id="A0A2A6DWL4"/>
<feature type="signal peptide" evidence="1">
    <location>
        <begin position="1"/>
        <end position="23"/>
    </location>
</feature>
<proteinExistence type="predicted"/>
<dbReference type="Gene3D" id="3.30.457.10">
    <property type="entry name" value="Copper amine oxidase-like, N-terminal domain"/>
    <property type="match status" value="1"/>
</dbReference>
<gene>
    <name evidence="3" type="ORF">BLM47_12590</name>
</gene>
<feature type="domain" description="Copper amine oxidase-like N-terminal" evidence="2">
    <location>
        <begin position="41"/>
        <end position="144"/>
    </location>
</feature>